<dbReference type="OrthoDB" id="2441411at2759"/>
<evidence type="ECO:0000313" key="2">
    <source>
        <dbReference type="EMBL" id="CAG8716596.1"/>
    </source>
</evidence>
<dbReference type="GO" id="GO:0004826">
    <property type="term" value="F:phenylalanine-tRNA ligase activity"/>
    <property type="evidence" value="ECO:0007669"/>
    <property type="project" value="InterPro"/>
</dbReference>
<protein>
    <submittedName>
        <fullName evidence="2">13395_t:CDS:1</fullName>
    </submittedName>
</protein>
<dbReference type="GO" id="GO:0000287">
    <property type="term" value="F:magnesium ion binding"/>
    <property type="evidence" value="ECO:0007669"/>
    <property type="project" value="InterPro"/>
</dbReference>
<dbReference type="GO" id="GO:0003723">
    <property type="term" value="F:RNA binding"/>
    <property type="evidence" value="ECO:0007669"/>
    <property type="project" value="InterPro"/>
</dbReference>
<evidence type="ECO:0000313" key="3">
    <source>
        <dbReference type="Proteomes" id="UP000789508"/>
    </source>
</evidence>
<dbReference type="AlphaFoldDB" id="A0A9N9N9H8"/>
<dbReference type="InterPro" id="IPR005147">
    <property type="entry name" value="tRNA_synthase_B5-dom"/>
</dbReference>
<keyword evidence="3" id="KW-1185">Reference proteome</keyword>
<dbReference type="SUPFAM" id="SSF56037">
    <property type="entry name" value="PheT/TilS domain"/>
    <property type="match status" value="1"/>
</dbReference>
<dbReference type="InterPro" id="IPR009061">
    <property type="entry name" value="DNA-bd_dom_put_sf"/>
</dbReference>
<dbReference type="PANTHER" id="PTHR10947:SF0">
    <property type="entry name" value="PHENYLALANINE--TRNA LIGASE BETA SUBUNIT"/>
    <property type="match status" value="1"/>
</dbReference>
<dbReference type="SMART" id="SM00873">
    <property type="entry name" value="B3_4"/>
    <property type="match status" value="1"/>
</dbReference>
<reference evidence="2" key="1">
    <citation type="submission" date="2021-06" db="EMBL/GenBank/DDBJ databases">
        <authorList>
            <person name="Kallberg Y."/>
            <person name="Tangrot J."/>
            <person name="Rosling A."/>
        </authorList>
    </citation>
    <scope>NUCLEOTIDE SEQUENCE</scope>
    <source>
        <strain evidence="2">FL130A</strain>
    </source>
</reference>
<dbReference type="Pfam" id="PF03484">
    <property type="entry name" value="B5"/>
    <property type="match status" value="1"/>
</dbReference>
<proteinExistence type="predicted"/>
<dbReference type="PANTHER" id="PTHR10947">
    <property type="entry name" value="PHENYLALANYL-TRNA SYNTHETASE BETA CHAIN AND LEUCINE-RICH REPEAT-CONTAINING PROTEIN 47"/>
    <property type="match status" value="1"/>
</dbReference>
<dbReference type="GO" id="GO:0006432">
    <property type="term" value="P:phenylalanyl-tRNA aminoacylation"/>
    <property type="evidence" value="ECO:0007669"/>
    <property type="project" value="InterPro"/>
</dbReference>
<gene>
    <name evidence="2" type="ORF">ALEPTO_LOCUS12100</name>
</gene>
<evidence type="ECO:0000259" key="1">
    <source>
        <dbReference type="PROSITE" id="PS51483"/>
    </source>
</evidence>
<dbReference type="Gene3D" id="3.30.56.10">
    <property type="match status" value="1"/>
</dbReference>
<dbReference type="Proteomes" id="UP000789508">
    <property type="component" value="Unassembled WGS sequence"/>
</dbReference>
<feature type="non-terminal residue" evidence="2">
    <location>
        <position position="1"/>
    </location>
</feature>
<dbReference type="InterPro" id="IPR020825">
    <property type="entry name" value="Phe-tRNA_synthase-like_B3/B4"/>
</dbReference>
<name>A0A9N9N9H8_9GLOM</name>
<dbReference type="SUPFAM" id="SSF46955">
    <property type="entry name" value="Putative DNA-binding domain"/>
    <property type="match status" value="1"/>
</dbReference>
<dbReference type="GO" id="GO:0009328">
    <property type="term" value="C:phenylalanine-tRNA ligase complex"/>
    <property type="evidence" value="ECO:0007669"/>
    <property type="project" value="TreeGrafter"/>
</dbReference>
<dbReference type="EMBL" id="CAJVPS010024522">
    <property type="protein sequence ID" value="CAG8716596.1"/>
    <property type="molecule type" value="Genomic_DNA"/>
</dbReference>
<dbReference type="InterPro" id="IPR005146">
    <property type="entry name" value="B3/B4_tRNA-bd"/>
</dbReference>
<dbReference type="GO" id="GO:0005524">
    <property type="term" value="F:ATP binding"/>
    <property type="evidence" value="ECO:0007669"/>
    <property type="project" value="InterPro"/>
</dbReference>
<organism evidence="2 3">
    <name type="scientific">Ambispora leptoticha</name>
    <dbReference type="NCBI Taxonomy" id="144679"/>
    <lineage>
        <taxon>Eukaryota</taxon>
        <taxon>Fungi</taxon>
        <taxon>Fungi incertae sedis</taxon>
        <taxon>Mucoromycota</taxon>
        <taxon>Glomeromycotina</taxon>
        <taxon>Glomeromycetes</taxon>
        <taxon>Archaeosporales</taxon>
        <taxon>Ambisporaceae</taxon>
        <taxon>Ambispora</taxon>
    </lineage>
</organism>
<accession>A0A9N9N9H8</accession>
<dbReference type="InterPro" id="IPR045060">
    <property type="entry name" value="Phe-tRNA-ligase_IIc_bsu"/>
</dbReference>
<dbReference type="Gene3D" id="3.50.40.10">
    <property type="entry name" value="Phenylalanyl-trna Synthetase, Chain B, domain 3"/>
    <property type="match status" value="1"/>
</dbReference>
<feature type="domain" description="B5" evidence="1">
    <location>
        <begin position="167"/>
        <end position="242"/>
    </location>
</feature>
<dbReference type="PROSITE" id="PS51483">
    <property type="entry name" value="B5"/>
    <property type="match status" value="1"/>
</dbReference>
<dbReference type="SMART" id="SM00874">
    <property type="entry name" value="B5"/>
    <property type="match status" value="1"/>
</dbReference>
<sequence length="247" mass="27733">WLAANNIRSINNVVDIANLVMLESGQPLHIFDYDTLPEKKIAVRQAHQGEKITALNGQELVLNPEDTIISSGGKVISLAGIIGGQATALTLNTKNILIECASFNPTIIKKTAKRLNISTAASIFFSRRANLFLSPQQVLSQTISLIADTCQDDLDSKTIFYYQKKRKIPLVVNISHEFIIKKVGQSLTQQTIENIWQQLKFPYQKEENNYHITIPLSRPDITIPEDLLEELLRIYDYNKVIGSLSTI</sequence>
<comment type="caution">
    <text evidence="2">The sequence shown here is derived from an EMBL/GenBank/DDBJ whole genome shotgun (WGS) entry which is preliminary data.</text>
</comment>
<dbReference type="Pfam" id="PF03483">
    <property type="entry name" value="B3_4"/>
    <property type="match status" value="1"/>
</dbReference>